<dbReference type="EMBL" id="CP017258">
    <property type="protein sequence ID" value="AQW88367.1"/>
    <property type="molecule type" value="Genomic_DNA"/>
</dbReference>
<keyword evidence="3" id="KW-0998">Cell outer membrane</keyword>
<dbReference type="Gene3D" id="2.40.160.50">
    <property type="entry name" value="membrane protein fhac: a member of the omp85/tpsb transporter family"/>
    <property type="match status" value="1"/>
</dbReference>
<dbReference type="GO" id="GO:0046819">
    <property type="term" value="P:protein secretion by the type V secretion system"/>
    <property type="evidence" value="ECO:0007669"/>
    <property type="project" value="TreeGrafter"/>
</dbReference>
<name>A0A1S6UA91_9BACT</name>
<dbReference type="InterPro" id="IPR035251">
    <property type="entry name" value="ShlB_POTRA"/>
</dbReference>
<dbReference type="InterPro" id="IPR027282">
    <property type="entry name" value="TPS"/>
</dbReference>
<evidence type="ECO:0000313" key="8">
    <source>
        <dbReference type="Proteomes" id="UP000190868"/>
    </source>
</evidence>
<reference evidence="8" key="1">
    <citation type="submission" date="2016-09" db="EMBL/GenBank/DDBJ databases">
        <title>Comparative genomics of the Campylobacter concisus group.</title>
        <authorList>
            <person name="Miller W.G."/>
            <person name="Yee E."/>
            <person name="Chapman M.H."/>
            <person name="Huynh S."/>
            <person name="Bono J.L."/>
            <person name="On S.L.W."/>
            <person name="StLeger J."/>
            <person name="Foster G."/>
            <person name="Parker C.T."/>
        </authorList>
    </citation>
    <scope>NUCLEOTIDE SEQUENCE [LARGE SCALE GENOMIC DNA]</scope>
    <source>
        <strain evidence="8">RM18021</strain>
    </source>
</reference>
<dbReference type="AlphaFoldDB" id="A0A1S6UA91"/>
<evidence type="ECO:0000259" key="4">
    <source>
        <dbReference type="Pfam" id="PF03865"/>
    </source>
</evidence>
<organism evidence="7 8">
    <name type="scientific">Campylobacter pinnipediorum subsp. caledonicus</name>
    <dbReference type="NCBI Taxonomy" id="1874362"/>
    <lineage>
        <taxon>Bacteria</taxon>
        <taxon>Pseudomonadati</taxon>
        <taxon>Campylobacterota</taxon>
        <taxon>Epsilonproteobacteria</taxon>
        <taxon>Campylobacterales</taxon>
        <taxon>Campylobacteraceae</taxon>
        <taxon>Campylobacter</taxon>
    </lineage>
</organism>
<feature type="domain" description="Haemolysin activator HlyB C-terminal" evidence="4">
    <location>
        <begin position="200"/>
        <end position="505"/>
    </location>
</feature>
<feature type="domain" description="Polypeptide-transport-associated ShlB-type" evidence="5">
    <location>
        <begin position="69"/>
        <end position="143"/>
    </location>
</feature>
<evidence type="ECO:0000259" key="5">
    <source>
        <dbReference type="Pfam" id="PF08479"/>
    </source>
</evidence>
<dbReference type="Proteomes" id="UP000190868">
    <property type="component" value="Chromosome"/>
</dbReference>
<evidence type="ECO:0000259" key="6">
    <source>
        <dbReference type="Pfam" id="PF17287"/>
    </source>
</evidence>
<dbReference type="Gene3D" id="3.10.20.310">
    <property type="entry name" value="membrane protein fhac"/>
    <property type="match status" value="1"/>
</dbReference>
<dbReference type="GeneID" id="56567175"/>
<dbReference type="PANTHER" id="PTHR34597">
    <property type="entry name" value="SLR1661 PROTEIN"/>
    <property type="match status" value="1"/>
</dbReference>
<dbReference type="KEGG" id="cpin:CPIN18020_1534"/>
<dbReference type="InterPro" id="IPR051544">
    <property type="entry name" value="TPS_OM_transporter"/>
</dbReference>
<protein>
    <submittedName>
        <fullName evidence="7">Hemolysin secretion/activation protein, ShlB/FhaC/HecB family</fullName>
    </submittedName>
</protein>
<gene>
    <name evidence="7" type="ORF">CPIN18021_1584</name>
</gene>
<keyword evidence="8" id="KW-1185">Reference proteome</keyword>
<dbReference type="InterPro" id="IPR013686">
    <property type="entry name" value="Polypept-transport_assoc_ShlB"/>
</dbReference>
<keyword evidence="2" id="KW-0812">Transmembrane</keyword>
<keyword evidence="1" id="KW-1134">Transmembrane beta strand</keyword>
<dbReference type="GO" id="GO:0098046">
    <property type="term" value="C:type V protein secretion system complex"/>
    <property type="evidence" value="ECO:0007669"/>
    <property type="project" value="TreeGrafter"/>
</dbReference>
<dbReference type="Pfam" id="PF03865">
    <property type="entry name" value="ShlB"/>
    <property type="match status" value="1"/>
</dbReference>
<keyword evidence="1" id="KW-0472">Membrane</keyword>
<dbReference type="Pfam" id="PF17287">
    <property type="entry name" value="POTRA_3"/>
    <property type="match status" value="1"/>
</dbReference>
<dbReference type="RefSeq" id="WP_078423873.1">
    <property type="nucleotide sequence ID" value="NZ_CP017018.1"/>
</dbReference>
<feature type="domain" description="ShlB POTRA" evidence="6">
    <location>
        <begin position="150"/>
        <end position="193"/>
    </location>
</feature>
<sequence length="543" mass="62895">MRLLFLIFAIISSSCATISPENIVKQKQKDFVQKQIYKEQIDTKNKSRFYNIDLLDINKTSKFSENCIQINKINISDIRVFKIKDINKILDRYLNRCNTISDLKNLTNEITNKYIKKGYTTSKAYLKIQDLSDGVLDISILEGKVEKVLADDINMVNLYNGYKGRILNLRDLEVALQQGERLQSQALKMELIPSSLDEHTIIKVSNGSDKNRIYGNIGTNNYGFKKTGKYQIYNNFNLENPFKINDILNLNLNFTNKVFKSNDNTLGTSISYSVPYERFLFDIYYNYSNYKQINNDEFGTIFKTDGSNNSKGINLSYKTFHSLDHALEFILRYDNKKSKNFLNNIKLDLQSYSSSSLGIGFRHSYKGGEFDYYSQLLIHKGVDGSKDKEASAKIYYDKYVVDLGFNRYFNTDNYLKYNFYLRGQYSNDELFGSDEISMGGIYSVRGFKNTGLSGSSGFYTRNELSVQYKIKDAIFMPYLAVDYGYVKKDKNSIFGKITGSSIGSRIYLDRLNLELFYNIPLRDTDYTKEHSSKFFGFNIVYNY</sequence>
<dbReference type="GO" id="GO:0008320">
    <property type="term" value="F:protein transmembrane transporter activity"/>
    <property type="evidence" value="ECO:0007669"/>
    <property type="project" value="TreeGrafter"/>
</dbReference>
<dbReference type="InterPro" id="IPR005565">
    <property type="entry name" value="Hemolysn_activator_HlyB_C"/>
</dbReference>
<evidence type="ECO:0000256" key="1">
    <source>
        <dbReference type="ARBA" id="ARBA00022452"/>
    </source>
</evidence>
<evidence type="ECO:0000313" key="7">
    <source>
        <dbReference type="EMBL" id="AQW88367.1"/>
    </source>
</evidence>
<dbReference type="PIRSF" id="PIRSF029745">
    <property type="entry name" value="FhaC"/>
    <property type="match status" value="1"/>
</dbReference>
<evidence type="ECO:0000256" key="2">
    <source>
        <dbReference type="ARBA" id="ARBA00022692"/>
    </source>
</evidence>
<dbReference type="Pfam" id="PF08479">
    <property type="entry name" value="POTRA_2"/>
    <property type="match status" value="1"/>
</dbReference>
<evidence type="ECO:0000256" key="3">
    <source>
        <dbReference type="ARBA" id="ARBA00023237"/>
    </source>
</evidence>
<accession>A0A1S6UA91</accession>
<dbReference type="PROSITE" id="PS51257">
    <property type="entry name" value="PROKAR_LIPOPROTEIN"/>
    <property type="match status" value="1"/>
</dbReference>
<proteinExistence type="predicted"/>
<dbReference type="PANTHER" id="PTHR34597:SF3">
    <property type="entry name" value="OUTER MEMBRANE TRANSPORTER CDIB"/>
    <property type="match status" value="1"/>
</dbReference>